<sequence length="411" mass="44382">MALNYIFVFFFVIAFVIALIKFIFLGDTLTFKLVVEGMLDMAEVAVMDIALPLAGVMTFFLGILNVGEKAGAINVLARVIGPFFNKLFPEVPKNHPANGQMIMNFAANMIGLDNAATPFGLKAMQSLQELNPKPDTASNAQIMFLVLHTSGLQIIPLSIIAQRAILGAESPSDIFIPCVVGTYVTTVVSMLITATWQRINLFNRTVMLGLGGLTAFISLMLFYLAQLPKEQIETVSVVFGNSVLLLIVAGFLLGGLYKKINVFDSFIEGAKGGFSTSVTIIPYLVGMLVAISAFRSCGAMTYLVDGLKYLFSFASFNTEFTDALPVALMKPLSGSGARALMIDAMKEFGPDSFIGRLVCIFQGSADTTLYIVALYFGSVGIKNTRYAIVAGLIADFVGVLAGIWLGYLFFH</sequence>
<dbReference type="Proteomes" id="UP000295706">
    <property type="component" value="Unassembled WGS sequence"/>
</dbReference>
<evidence type="ECO:0000259" key="2">
    <source>
        <dbReference type="Pfam" id="PF07670"/>
    </source>
</evidence>
<accession>A0A4R4KIJ9</accession>
<name>A0A4R4KIJ9_9BACT</name>
<feature type="transmembrane region" description="Helical" evidence="1">
    <location>
        <begin position="278"/>
        <end position="304"/>
    </location>
</feature>
<feature type="transmembrane region" description="Helical" evidence="1">
    <location>
        <begin position="5"/>
        <end position="24"/>
    </location>
</feature>
<dbReference type="InterPro" id="IPR052549">
    <property type="entry name" value="SpmB"/>
</dbReference>
<dbReference type="RefSeq" id="WP_132114590.1">
    <property type="nucleotide sequence ID" value="NZ_SMJU01000002.1"/>
</dbReference>
<feature type="transmembrane region" description="Helical" evidence="1">
    <location>
        <begin position="174"/>
        <end position="194"/>
    </location>
</feature>
<evidence type="ECO:0000256" key="1">
    <source>
        <dbReference type="SAM" id="Phobius"/>
    </source>
</evidence>
<dbReference type="PIRSF" id="PIRSF036542">
    <property type="entry name" value="SpmA_SpmB"/>
    <property type="match status" value="1"/>
</dbReference>
<dbReference type="OrthoDB" id="9805623at2"/>
<feature type="transmembrane region" description="Helical" evidence="1">
    <location>
        <begin position="44"/>
        <end position="64"/>
    </location>
</feature>
<evidence type="ECO:0000313" key="3">
    <source>
        <dbReference type="EMBL" id="TDB68024.1"/>
    </source>
</evidence>
<feature type="transmembrane region" description="Helical" evidence="1">
    <location>
        <begin position="388"/>
        <end position="410"/>
    </location>
</feature>
<feature type="transmembrane region" description="Helical" evidence="1">
    <location>
        <begin position="206"/>
        <end position="225"/>
    </location>
</feature>
<keyword evidence="1" id="KW-0812">Transmembrane</keyword>
<keyword evidence="1" id="KW-0472">Membrane</keyword>
<dbReference type="PANTHER" id="PTHR35793:SF2">
    <property type="entry name" value="INNER MEMBRANE PROTEIN YJIG"/>
    <property type="match status" value="1"/>
</dbReference>
<feature type="transmembrane region" description="Helical" evidence="1">
    <location>
        <begin position="353"/>
        <end position="376"/>
    </location>
</feature>
<gene>
    <name evidence="3" type="ORF">EZE20_03620</name>
</gene>
<dbReference type="AlphaFoldDB" id="A0A4R4KIJ9"/>
<organism evidence="3 4">
    <name type="scientific">Arundinibacter roseus</name>
    <dbReference type="NCBI Taxonomy" id="2070510"/>
    <lineage>
        <taxon>Bacteria</taxon>
        <taxon>Pseudomonadati</taxon>
        <taxon>Bacteroidota</taxon>
        <taxon>Cytophagia</taxon>
        <taxon>Cytophagales</taxon>
        <taxon>Spirosomataceae</taxon>
        <taxon>Arundinibacter</taxon>
    </lineage>
</organism>
<evidence type="ECO:0000313" key="4">
    <source>
        <dbReference type="Proteomes" id="UP000295706"/>
    </source>
</evidence>
<dbReference type="GO" id="GO:0005886">
    <property type="term" value="C:plasma membrane"/>
    <property type="evidence" value="ECO:0007669"/>
    <property type="project" value="TreeGrafter"/>
</dbReference>
<dbReference type="InterPro" id="IPR011642">
    <property type="entry name" value="Gate_dom"/>
</dbReference>
<protein>
    <recommendedName>
        <fullName evidence="2">Nucleoside transporter/FeoB GTPase Gate domain-containing protein</fullName>
    </recommendedName>
</protein>
<keyword evidence="1" id="KW-1133">Transmembrane helix</keyword>
<dbReference type="Pfam" id="PF07670">
    <property type="entry name" value="Gate"/>
    <property type="match status" value="1"/>
</dbReference>
<reference evidence="3 4" key="1">
    <citation type="submission" date="2019-02" db="EMBL/GenBank/DDBJ databases">
        <title>Arundinibacter roseus gen. nov., sp. nov., a new member of the family Cytophagaceae.</title>
        <authorList>
            <person name="Szuroczki S."/>
            <person name="Khayer B."/>
            <person name="Sproer C."/>
            <person name="Toumi M."/>
            <person name="Szabo A."/>
            <person name="Felfoldi T."/>
            <person name="Schumann P."/>
            <person name="Toth E."/>
        </authorList>
    </citation>
    <scope>NUCLEOTIDE SEQUENCE [LARGE SCALE GENOMIC DNA]</scope>
    <source>
        <strain evidence="3 4">DMA-k-7a</strain>
    </source>
</reference>
<dbReference type="EMBL" id="SMJU01000002">
    <property type="protein sequence ID" value="TDB68024.1"/>
    <property type="molecule type" value="Genomic_DNA"/>
</dbReference>
<comment type="caution">
    <text evidence="3">The sequence shown here is derived from an EMBL/GenBank/DDBJ whole genome shotgun (WGS) entry which is preliminary data.</text>
</comment>
<proteinExistence type="predicted"/>
<dbReference type="PANTHER" id="PTHR35793">
    <property type="entry name" value="INNER MEMBRANE PROTEIN YJIG"/>
    <property type="match status" value="1"/>
</dbReference>
<dbReference type="InterPro" id="IPR011415">
    <property type="entry name" value="SpmA_SpmB"/>
</dbReference>
<keyword evidence="4" id="KW-1185">Reference proteome</keyword>
<feature type="transmembrane region" description="Helical" evidence="1">
    <location>
        <begin position="237"/>
        <end position="257"/>
    </location>
</feature>
<feature type="domain" description="Nucleoside transporter/FeoB GTPase Gate" evidence="2">
    <location>
        <begin position="51"/>
        <end position="160"/>
    </location>
</feature>